<dbReference type="EnsemblPlants" id="AET3Gv21119700.1">
    <property type="protein sequence ID" value="AET3Gv21119700.1"/>
    <property type="gene ID" value="AET3Gv21119700"/>
</dbReference>
<name>A0A453GMH2_AEGTS</name>
<reference evidence="1" key="5">
    <citation type="journal article" date="2021" name="G3 (Bethesda)">
        <title>Aegilops tauschii genome assembly Aet v5.0 features greater sequence contiguity and improved annotation.</title>
        <authorList>
            <person name="Wang L."/>
            <person name="Zhu T."/>
            <person name="Rodriguez J.C."/>
            <person name="Deal K.R."/>
            <person name="Dubcovsky J."/>
            <person name="McGuire P.E."/>
            <person name="Lux T."/>
            <person name="Spannagl M."/>
            <person name="Mayer K.F.X."/>
            <person name="Baldrich P."/>
            <person name="Meyers B.C."/>
            <person name="Huo N."/>
            <person name="Gu Y.Q."/>
            <person name="Zhou H."/>
            <person name="Devos K.M."/>
            <person name="Bennetzen J.L."/>
            <person name="Unver T."/>
            <person name="Budak H."/>
            <person name="Gulick P.J."/>
            <person name="Galiba G."/>
            <person name="Kalapos B."/>
            <person name="Nelson D.R."/>
            <person name="Li P."/>
            <person name="You F.M."/>
            <person name="Luo M.C."/>
            <person name="Dvorak J."/>
        </authorList>
    </citation>
    <scope>NUCLEOTIDE SEQUENCE [LARGE SCALE GENOMIC DNA]</scope>
    <source>
        <strain evidence="1">cv. AL8/78</strain>
    </source>
</reference>
<dbReference type="AlphaFoldDB" id="A0A453GMH2"/>
<keyword evidence="2" id="KW-1185">Reference proteome</keyword>
<reference evidence="1" key="4">
    <citation type="submission" date="2019-03" db="UniProtKB">
        <authorList>
            <consortium name="EnsemblPlants"/>
        </authorList>
    </citation>
    <scope>IDENTIFICATION</scope>
</reference>
<dbReference type="Proteomes" id="UP000015105">
    <property type="component" value="Chromosome 3D"/>
</dbReference>
<reference evidence="1" key="3">
    <citation type="journal article" date="2017" name="Nature">
        <title>Genome sequence of the progenitor of the wheat D genome Aegilops tauschii.</title>
        <authorList>
            <person name="Luo M.C."/>
            <person name="Gu Y.Q."/>
            <person name="Puiu D."/>
            <person name="Wang H."/>
            <person name="Twardziok S.O."/>
            <person name="Deal K.R."/>
            <person name="Huo N."/>
            <person name="Zhu T."/>
            <person name="Wang L."/>
            <person name="Wang Y."/>
            <person name="McGuire P.E."/>
            <person name="Liu S."/>
            <person name="Long H."/>
            <person name="Ramasamy R.K."/>
            <person name="Rodriguez J.C."/>
            <person name="Van S.L."/>
            <person name="Yuan L."/>
            <person name="Wang Z."/>
            <person name="Xia Z."/>
            <person name="Xiao L."/>
            <person name="Anderson O.D."/>
            <person name="Ouyang S."/>
            <person name="Liang Y."/>
            <person name="Zimin A.V."/>
            <person name="Pertea G."/>
            <person name="Qi P."/>
            <person name="Bennetzen J.L."/>
            <person name="Dai X."/>
            <person name="Dawson M.W."/>
            <person name="Muller H.G."/>
            <person name="Kugler K."/>
            <person name="Rivarola-Duarte L."/>
            <person name="Spannagl M."/>
            <person name="Mayer K.F.X."/>
            <person name="Lu F.H."/>
            <person name="Bevan M.W."/>
            <person name="Leroy P."/>
            <person name="Li P."/>
            <person name="You F.M."/>
            <person name="Sun Q."/>
            <person name="Liu Z."/>
            <person name="Lyons E."/>
            <person name="Wicker T."/>
            <person name="Salzberg S.L."/>
            <person name="Devos K.M."/>
            <person name="Dvorak J."/>
        </authorList>
    </citation>
    <scope>NUCLEOTIDE SEQUENCE [LARGE SCALE GENOMIC DNA]</scope>
    <source>
        <strain evidence="1">cv. AL8/78</strain>
    </source>
</reference>
<dbReference type="Gene3D" id="3.10.10.10">
    <property type="entry name" value="HIV Type 1 Reverse Transcriptase, subunit A, domain 1"/>
    <property type="match status" value="1"/>
</dbReference>
<evidence type="ECO:0000313" key="2">
    <source>
        <dbReference type="Proteomes" id="UP000015105"/>
    </source>
</evidence>
<dbReference type="Gramene" id="AET3Gv21119700.1">
    <property type="protein sequence ID" value="AET3Gv21119700.1"/>
    <property type="gene ID" value="AET3Gv21119700"/>
</dbReference>
<organism evidence="1 2">
    <name type="scientific">Aegilops tauschii subsp. strangulata</name>
    <name type="common">Goatgrass</name>
    <dbReference type="NCBI Taxonomy" id="200361"/>
    <lineage>
        <taxon>Eukaryota</taxon>
        <taxon>Viridiplantae</taxon>
        <taxon>Streptophyta</taxon>
        <taxon>Embryophyta</taxon>
        <taxon>Tracheophyta</taxon>
        <taxon>Spermatophyta</taxon>
        <taxon>Magnoliopsida</taxon>
        <taxon>Liliopsida</taxon>
        <taxon>Poales</taxon>
        <taxon>Poaceae</taxon>
        <taxon>BOP clade</taxon>
        <taxon>Pooideae</taxon>
        <taxon>Triticodae</taxon>
        <taxon>Triticeae</taxon>
        <taxon>Triticinae</taxon>
        <taxon>Aegilops</taxon>
    </lineage>
</organism>
<dbReference type="InterPro" id="IPR043502">
    <property type="entry name" value="DNA/RNA_pol_sf"/>
</dbReference>
<evidence type="ECO:0000313" key="1">
    <source>
        <dbReference type="EnsemblPlants" id="AET3Gv21119700.1"/>
    </source>
</evidence>
<proteinExistence type="predicted"/>
<sequence length="57" mass="6675">MHIKELLKLRAIRESKCPHHSVAFIARNHAEEARGKSRMVINFKRLNENTIDDAYNT</sequence>
<dbReference type="STRING" id="200361.A0A453GMH2"/>
<dbReference type="SUPFAM" id="SSF56672">
    <property type="entry name" value="DNA/RNA polymerases"/>
    <property type="match status" value="1"/>
</dbReference>
<accession>A0A453GMH2</accession>
<reference evidence="2" key="1">
    <citation type="journal article" date="2014" name="Science">
        <title>Ancient hybridizations among the ancestral genomes of bread wheat.</title>
        <authorList>
            <consortium name="International Wheat Genome Sequencing Consortium,"/>
            <person name="Marcussen T."/>
            <person name="Sandve S.R."/>
            <person name="Heier L."/>
            <person name="Spannagl M."/>
            <person name="Pfeifer M."/>
            <person name="Jakobsen K.S."/>
            <person name="Wulff B.B."/>
            <person name="Steuernagel B."/>
            <person name="Mayer K.F."/>
            <person name="Olsen O.A."/>
        </authorList>
    </citation>
    <scope>NUCLEOTIDE SEQUENCE [LARGE SCALE GENOMIC DNA]</scope>
    <source>
        <strain evidence="2">cv. AL8/78</strain>
    </source>
</reference>
<reference evidence="2" key="2">
    <citation type="journal article" date="2017" name="Nat. Plants">
        <title>The Aegilops tauschii genome reveals multiple impacts of transposons.</title>
        <authorList>
            <person name="Zhao G."/>
            <person name="Zou C."/>
            <person name="Li K."/>
            <person name="Wang K."/>
            <person name="Li T."/>
            <person name="Gao L."/>
            <person name="Zhang X."/>
            <person name="Wang H."/>
            <person name="Yang Z."/>
            <person name="Liu X."/>
            <person name="Jiang W."/>
            <person name="Mao L."/>
            <person name="Kong X."/>
            <person name="Jiao Y."/>
            <person name="Jia J."/>
        </authorList>
    </citation>
    <scope>NUCLEOTIDE SEQUENCE [LARGE SCALE GENOMIC DNA]</scope>
    <source>
        <strain evidence="2">cv. AL8/78</strain>
    </source>
</reference>
<protein>
    <submittedName>
        <fullName evidence="1">Uncharacterized protein</fullName>
    </submittedName>
</protein>